<dbReference type="EMBL" id="CM056808">
    <property type="protein sequence ID" value="KAJ8704289.1"/>
    <property type="molecule type" value="Genomic_DNA"/>
</dbReference>
<dbReference type="Proteomes" id="UP001231649">
    <property type="component" value="Chromosome 32"/>
</dbReference>
<keyword evidence="2" id="KW-1185">Reference proteome</keyword>
<protein>
    <submittedName>
        <fullName evidence="1">Uncharacterized protein</fullName>
    </submittedName>
</protein>
<organism evidence="1 2">
    <name type="scientific">Mythimna loreyi</name>
    <dbReference type="NCBI Taxonomy" id="667449"/>
    <lineage>
        <taxon>Eukaryota</taxon>
        <taxon>Metazoa</taxon>
        <taxon>Ecdysozoa</taxon>
        <taxon>Arthropoda</taxon>
        <taxon>Hexapoda</taxon>
        <taxon>Insecta</taxon>
        <taxon>Pterygota</taxon>
        <taxon>Neoptera</taxon>
        <taxon>Endopterygota</taxon>
        <taxon>Lepidoptera</taxon>
        <taxon>Glossata</taxon>
        <taxon>Ditrysia</taxon>
        <taxon>Noctuoidea</taxon>
        <taxon>Noctuidae</taxon>
        <taxon>Noctuinae</taxon>
        <taxon>Hadenini</taxon>
        <taxon>Mythimna</taxon>
    </lineage>
</organism>
<proteinExistence type="predicted"/>
<accession>A0ACC2PYU0</accession>
<reference evidence="1" key="1">
    <citation type="submission" date="2023-03" db="EMBL/GenBank/DDBJ databases">
        <title>Chromosome-level genomes of two armyworms, Mythimna separata and Mythimna loreyi, provide insights into the biosynthesis and reception of sex pheromones.</title>
        <authorList>
            <person name="Zhao H."/>
        </authorList>
    </citation>
    <scope>NUCLEOTIDE SEQUENCE</scope>
    <source>
        <strain evidence="1">BeijingLab</strain>
    </source>
</reference>
<comment type="caution">
    <text evidence="1">The sequence shown here is derived from an EMBL/GenBank/DDBJ whole genome shotgun (WGS) entry which is preliminary data.</text>
</comment>
<sequence length="237" mass="27810">MFASFEAQQNTKLEKVMESLLTIKDQNHEIQKSMNFLSSKYDEMLEKLHNLENKNKSYEQKIESLEIKIEQLERNSRSSSIEIRNIPKLETENKLVLRTLVQRVGDVIDQPLSNSDLQDVYRLKTKNGTKNHIVVNFTSTLYKDDFIKQCRNYNKKNRDNKLNTSHLQLPGPPKPVYVDESLTNLGRRLAYLARQFVVDNNYHSTWNSYGKIFIEKTQDSSALRIDCEHDLKKLINK</sequence>
<evidence type="ECO:0000313" key="2">
    <source>
        <dbReference type="Proteomes" id="UP001231649"/>
    </source>
</evidence>
<name>A0ACC2PYU0_9NEOP</name>
<gene>
    <name evidence="1" type="ORF">PYW08_013013</name>
</gene>
<evidence type="ECO:0000313" key="1">
    <source>
        <dbReference type="EMBL" id="KAJ8704289.1"/>
    </source>
</evidence>